<proteinExistence type="inferred from homology"/>
<dbReference type="FunFam" id="3.90.930.12:FF:000001">
    <property type="entry name" value="50S ribosomal protein L6"/>
    <property type="match status" value="1"/>
</dbReference>
<dbReference type="InterPro" id="IPR000702">
    <property type="entry name" value="Ribosomal_uL6-like"/>
</dbReference>
<evidence type="ECO:0000256" key="2">
    <source>
        <dbReference type="ARBA" id="ARBA00022980"/>
    </source>
</evidence>
<comment type="similarity">
    <text evidence="1 6">Belongs to the universal ribosomal protein uL6 family.</text>
</comment>
<keyword evidence="3 6" id="KW-0687">Ribonucleoprotein</keyword>
<dbReference type="InterPro" id="IPR019906">
    <property type="entry name" value="Ribosomal_uL6_bac-type"/>
</dbReference>
<dbReference type="PIRSF" id="PIRSF002162">
    <property type="entry name" value="Ribosomal_L6"/>
    <property type="match status" value="1"/>
</dbReference>
<evidence type="ECO:0000313" key="9">
    <source>
        <dbReference type="EMBL" id="CRH06665.1"/>
    </source>
</evidence>
<dbReference type="AlphaFoldDB" id="A0A1S7LIC8"/>
<dbReference type="GO" id="GO:0022625">
    <property type="term" value="C:cytosolic large ribosomal subunit"/>
    <property type="evidence" value="ECO:0007669"/>
    <property type="project" value="UniProtKB-UniRule"/>
</dbReference>
<dbReference type="GO" id="GO:0003735">
    <property type="term" value="F:structural constituent of ribosome"/>
    <property type="evidence" value="ECO:0007669"/>
    <property type="project" value="UniProtKB-UniRule"/>
</dbReference>
<dbReference type="Pfam" id="PF00347">
    <property type="entry name" value="Ribosomal_L6"/>
    <property type="match status" value="2"/>
</dbReference>
<name>A0A1S7LIC8_MAGMO</name>
<feature type="domain" description="Large ribosomal subunit protein uL6 alpha-beta" evidence="8">
    <location>
        <begin position="2"/>
        <end position="73"/>
    </location>
</feature>
<keyword evidence="7" id="KW-0699">rRNA-binding</keyword>
<evidence type="ECO:0000256" key="1">
    <source>
        <dbReference type="ARBA" id="ARBA00009356"/>
    </source>
</evidence>
<dbReference type="PROSITE" id="PS00525">
    <property type="entry name" value="RIBOSOMAL_L6_1"/>
    <property type="match status" value="1"/>
</dbReference>
<dbReference type="PANTHER" id="PTHR11655:SF14">
    <property type="entry name" value="LARGE RIBOSOMAL SUBUNIT PROTEIN UL6M"/>
    <property type="match status" value="1"/>
</dbReference>
<feature type="domain" description="Large ribosomal subunit protein uL6 alpha-beta" evidence="8">
    <location>
        <begin position="82"/>
        <end position="155"/>
    </location>
</feature>
<dbReference type="Gene3D" id="3.90.930.12">
    <property type="entry name" value="Ribosomal protein L6, alpha-beta domain"/>
    <property type="match status" value="2"/>
</dbReference>
<evidence type="ECO:0000259" key="8">
    <source>
        <dbReference type="Pfam" id="PF00347"/>
    </source>
</evidence>
<dbReference type="SUPFAM" id="SSF56053">
    <property type="entry name" value="Ribosomal protein L6"/>
    <property type="match status" value="2"/>
</dbReference>
<reference evidence="9" key="1">
    <citation type="submission" date="2015-04" db="EMBL/GenBank/DDBJ databases">
        <authorList>
            <person name="Syromyatnikov M.Y."/>
            <person name="Popov V.N."/>
        </authorList>
    </citation>
    <scope>NUCLEOTIDE SEQUENCE</scope>
    <source>
        <strain evidence="9">MO-1</strain>
    </source>
</reference>
<evidence type="ECO:0000256" key="7">
    <source>
        <dbReference type="RuleBase" id="RU003870"/>
    </source>
</evidence>
<accession>A0A1S7LIC8</accession>
<dbReference type="InterPro" id="IPR002358">
    <property type="entry name" value="Ribosomal_uL6_CS"/>
</dbReference>
<dbReference type="PANTHER" id="PTHR11655">
    <property type="entry name" value="60S/50S RIBOSOMAL PROTEIN L6/L9"/>
    <property type="match status" value="1"/>
</dbReference>
<evidence type="ECO:0000256" key="4">
    <source>
        <dbReference type="ARBA" id="ARBA00035454"/>
    </source>
</evidence>
<evidence type="ECO:0000256" key="6">
    <source>
        <dbReference type="RuleBase" id="RU003869"/>
    </source>
</evidence>
<keyword evidence="7" id="KW-0694">RNA-binding</keyword>
<evidence type="ECO:0000256" key="5">
    <source>
        <dbReference type="NCBIfam" id="TIGR03654"/>
    </source>
</evidence>
<protein>
    <recommendedName>
        <fullName evidence="4 5">50S ribosomal protein L6</fullName>
    </recommendedName>
</protein>
<sequence>MVPDGVDLKINGCEVVAKGKVGQLTRRFNDAVRFEQSGNEVNVTIETRDKNAAALWGLSRTLLDNMCFGVSQGFSKQLEILGVGYRAAVKGRTVSLSLGFSHPVEYVLPEGLEASVEKNTLITVKGADKEALGQACADIRSYRPPEPYKGKGVRYVGEYILRKEGKKK</sequence>
<comment type="function">
    <text evidence="7">This protein binds to the 23S rRNA, and is important in its secondary structure. It is located near the subunit interface in the base of the L7/L12 stalk, and near the tRNA binding site of the peptidyltransferase center.</text>
</comment>
<dbReference type="GO" id="GO:0019843">
    <property type="term" value="F:rRNA binding"/>
    <property type="evidence" value="ECO:0007669"/>
    <property type="project" value="UniProtKB-UniRule"/>
</dbReference>
<dbReference type="InterPro" id="IPR036789">
    <property type="entry name" value="Ribosomal_uL6-like_a/b-dom_sf"/>
</dbReference>
<dbReference type="GO" id="GO:0002181">
    <property type="term" value="P:cytoplasmic translation"/>
    <property type="evidence" value="ECO:0007669"/>
    <property type="project" value="TreeGrafter"/>
</dbReference>
<keyword evidence="2 6" id="KW-0689">Ribosomal protein</keyword>
<evidence type="ECO:0000256" key="3">
    <source>
        <dbReference type="ARBA" id="ARBA00023274"/>
    </source>
</evidence>
<dbReference type="InterPro" id="IPR020040">
    <property type="entry name" value="Ribosomal_uL6_a/b-dom"/>
</dbReference>
<gene>
    <name evidence="9" type="primary">rplF</name>
    <name evidence="9" type="ORF">MAGMO_2508</name>
</gene>
<dbReference type="PRINTS" id="PR00059">
    <property type="entry name" value="RIBOSOMALL6"/>
</dbReference>
<dbReference type="NCBIfam" id="TIGR03654">
    <property type="entry name" value="L6_bact"/>
    <property type="match status" value="1"/>
</dbReference>
<dbReference type="EMBL" id="LO017727">
    <property type="protein sequence ID" value="CRH06665.1"/>
    <property type="molecule type" value="Genomic_DNA"/>
</dbReference>
<organism evidence="9">
    <name type="scientific">Magnetococcus massalia (strain MO-1)</name>
    <dbReference type="NCBI Taxonomy" id="451514"/>
    <lineage>
        <taxon>Bacteria</taxon>
        <taxon>Pseudomonadati</taxon>
        <taxon>Pseudomonadota</taxon>
        <taxon>Magnetococcia</taxon>
        <taxon>Magnetococcales</taxon>
        <taxon>Magnetococcaceae</taxon>
        <taxon>Magnetococcus</taxon>
    </lineage>
</organism>